<evidence type="ECO:0000256" key="5">
    <source>
        <dbReference type="PROSITE-ProRule" id="PRU01091"/>
    </source>
</evidence>
<feature type="DNA-binding region" description="OmpR/PhoB-type" evidence="5">
    <location>
        <begin position="1"/>
        <end position="102"/>
    </location>
</feature>
<reference evidence="8 9" key="1">
    <citation type="submission" date="2020-07" db="EMBL/GenBank/DDBJ databases">
        <title>Sequencing the genomes of 1000 actinobacteria strains.</title>
        <authorList>
            <person name="Klenk H.-P."/>
        </authorList>
    </citation>
    <scope>NUCLEOTIDE SEQUENCE [LARGE SCALE GENOMIC DNA]</scope>
    <source>
        <strain evidence="8 9">DSM 104001</strain>
    </source>
</reference>
<feature type="domain" description="OmpR/PhoB-type" evidence="7">
    <location>
        <begin position="1"/>
        <end position="102"/>
    </location>
</feature>
<dbReference type="AlphaFoldDB" id="A0A853CJP4"/>
<dbReference type="InterPro" id="IPR051677">
    <property type="entry name" value="AfsR-DnrI-RedD_regulator"/>
</dbReference>
<dbReference type="EMBL" id="JACBZT010000001">
    <property type="protein sequence ID" value="NYJ07109.1"/>
    <property type="molecule type" value="Genomic_DNA"/>
</dbReference>
<evidence type="ECO:0000256" key="2">
    <source>
        <dbReference type="ARBA" id="ARBA00023015"/>
    </source>
</evidence>
<dbReference type="InterPro" id="IPR011990">
    <property type="entry name" value="TPR-like_helical_dom_sf"/>
</dbReference>
<evidence type="ECO:0000256" key="3">
    <source>
        <dbReference type="ARBA" id="ARBA00023125"/>
    </source>
</evidence>
<gene>
    <name evidence="8" type="ORF">GGQ55_003387</name>
</gene>
<dbReference type="Pfam" id="PF13191">
    <property type="entry name" value="AAA_16"/>
    <property type="match status" value="1"/>
</dbReference>
<evidence type="ECO:0000256" key="6">
    <source>
        <dbReference type="SAM" id="MobiDB-lite"/>
    </source>
</evidence>
<dbReference type="GO" id="GO:0003677">
    <property type="term" value="F:DNA binding"/>
    <property type="evidence" value="ECO:0007669"/>
    <property type="project" value="UniProtKB-UniRule"/>
</dbReference>
<dbReference type="CDD" id="cd00383">
    <property type="entry name" value="trans_reg_C"/>
    <property type="match status" value="1"/>
</dbReference>
<dbReference type="Proteomes" id="UP000541969">
    <property type="component" value="Unassembled WGS sequence"/>
</dbReference>
<dbReference type="PROSITE" id="PS51755">
    <property type="entry name" value="OMPR_PHOB"/>
    <property type="match status" value="1"/>
</dbReference>
<dbReference type="InterPro" id="IPR005158">
    <property type="entry name" value="BTAD"/>
</dbReference>
<keyword evidence="2" id="KW-0805">Transcription regulation</keyword>
<evidence type="ECO:0000256" key="1">
    <source>
        <dbReference type="ARBA" id="ARBA00005820"/>
    </source>
</evidence>
<protein>
    <submittedName>
        <fullName evidence="8">DNA-binding SARP family transcriptional activator</fullName>
    </submittedName>
</protein>
<dbReference type="InterPro" id="IPR027417">
    <property type="entry name" value="P-loop_NTPase"/>
</dbReference>
<keyword evidence="4" id="KW-0804">Transcription</keyword>
<proteinExistence type="inferred from homology"/>
<dbReference type="InterPro" id="IPR001867">
    <property type="entry name" value="OmpR/PhoB-type_DNA-bd"/>
</dbReference>
<dbReference type="RefSeq" id="WP_179718722.1">
    <property type="nucleotide sequence ID" value="NZ_JACBZT010000001.1"/>
</dbReference>
<dbReference type="SUPFAM" id="SSF48452">
    <property type="entry name" value="TPR-like"/>
    <property type="match status" value="1"/>
</dbReference>
<evidence type="ECO:0000313" key="9">
    <source>
        <dbReference type="Proteomes" id="UP000541969"/>
    </source>
</evidence>
<comment type="caution">
    <text evidence="8">The sequence shown here is derived from an EMBL/GenBank/DDBJ whole genome shotgun (WGS) entry which is preliminary data.</text>
</comment>
<dbReference type="Pfam" id="PF00486">
    <property type="entry name" value="Trans_reg_C"/>
    <property type="match status" value="1"/>
</dbReference>
<evidence type="ECO:0000256" key="4">
    <source>
        <dbReference type="ARBA" id="ARBA00023163"/>
    </source>
</evidence>
<dbReference type="Gene3D" id="1.10.10.10">
    <property type="entry name" value="Winged helix-like DNA-binding domain superfamily/Winged helix DNA-binding domain"/>
    <property type="match status" value="2"/>
</dbReference>
<dbReference type="GO" id="GO:0006355">
    <property type="term" value="P:regulation of DNA-templated transcription"/>
    <property type="evidence" value="ECO:0007669"/>
    <property type="project" value="InterPro"/>
</dbReference>
<dbReference type="Gene3D" id="1.25.40.10">
    <property type="entry name" value="Tetratricopeptide repeat domain"/>
    <property type="match status" value="2"/>
</dbReference>
<organism evidence="8 9">
    <name type="scientific">Petropleomorpha daqingensis</name>
    <dbReference type="NCBI Taxonomy" id="2026353"/>
    <lineage>
        <taxon>Bacteria</taxon>
        <taxon>Bacillati</taxon>
        <taxon>Actinomycetota</taxon>
        <taxon>Actinomycetes</taxon>
        <taxon>Geodermatophilales</taxon>
        <taxon>Geodermatophilaceae</taxon>
        <taxon>Petropleomorpha</taxon>
    </lineage>
</organism>
<dbReference type="InterPro" id="IPR041664">
    <property type="entry name" value="AAA_16"/>
</dbReference>
<dbReference type="PANTHER" id="PTHR35807">
    <property type="entry name" value="TRANSCRIPTIONAL REGULATOR REDD-RELATED"/>
    <property type="match status" value="1"/>
</dbReference>
<keyword evidence="9" id="KW-1185">Reference proteome</keyword>
<comment type="similarity">
    <text evidence="1">Belongs to the AfsR/DnrI/RedD regulatory family.</text>
</comment>
<name>A0A853CJP4_9ACTN</name>
<dbReference type="SUPFAM" id="SSF52540">
    <property type="entry name" value="P-loop containing nucleoside triphosphate hydrolases"/>
    <property type="match status" value="1"/>
</dbReference>
<dbReference type="GO" id="GO:0000160">
    <property type="term" value="P:phosphorelay signal transduction system"/>
    <property type="evidence" value="ECO:0007669"/>
    <property type="project" value="InterPro"/>
</dbReference>
<accession>A0A853CJP4</accession>
<dbReference type="SMART" id="SM01043">
    <property type="entry name" value="BTAD"/>
    <property type="match status" value="1"/>
</dbReference>
<evidence type="ECO:0000259" key="7">
    <source>
        <dbReference type="PROSITE" id="PS51755"/>
    </source>
</evidence>
<sequence>MDDSRLRVSLLGELAATCSGEPLDLGGPRQRAVLAVLLLARGEIVPADRIIESVWGGRPPVDTTGALQSYVSHLRRRLEPGSAARTRSAVIVREGPGYAVRLPREAVDAWRFEDLLAQAAAAEHPARVAELLADALHLWRGPALADYAEEPWAEAEIGRLSELRAAARERLLAARLELGEAAMLVPDLESMVGEEPLREERWRLLALALYRAGRQADALAALRRARTTLADELGVDPGPALRELESQVLSQSPALRIPPSRAAAPAPQPAPAAPPRDDLTDRDREVAAIRTALDALADGEGGLLLVEGPAGIGKTRLLTESRRMAAQRSVRVLSARGSQLEKAFGYSVVRQLFEPELLDPGRRTELLAGAAAAARGVFDLTAGEGDGSFAILHGLYWLAVNVSAEGPVLLAVDDLQWCDTASLRWLAYLARRLDGVPVLLVATVRTGEQHEDEELLAELELEPAAVVVTPGPLSAAATADMVGRRLGEPVSPLFARACHRTTSGNPLLLRQLLRGLEADRVRPDAAHADRVVAVGSRAVSSMVTLRLRRLPDVLPVARAAAVLGDGAPLPAVAALAGRSDVDTAAALAALARAEIVKDEWPLAFAHPLVRDAVYRELPAPERALLHERAAAVLQAVGAPDEQRAAHLLLAPRRGDDATVALLRRAAATAAERGSSDTAVTLLRRALDEPPDDAGVRRDLLTDLGLLESLVEGAEGVEHLLQAYAQHEDPLVRAELAVVISRTQVFAGPLGVATAFAREARLALPPELDDHRQALAALERQTGFMHGLDPAIWRTQPPPEPSGDGTGAQMLAAALALETTMAGVDRARAVELARFALAGDRLFTVDYGLFWVVAAVVRMLADDDLGDFWARSRAAAHARGSVFAVHSSNLWQGMWHWRRGDLDEALGLLRMAYDQAQIWGHAALGNPYCRAFEIGCHLDRGDLAAARRAADAAAAEPAAGDGARLLQHALARLLVAEGRFEEALGAVVALPAPVPIPNPAWNGWRATGALALHGLGRTEEAVQLAEEEVRLLRTWGAHSYLGAALTLLGRLRGAAGVDDLREAVDLLSGTTAAVDLARARCVLGSAPQVPDDEAVPLLRAASEAAGELGADAVLRRACAALQARGVSDGHRPAAPRSSSMERPVLALAATGLGVPEIAQRLFLTPGTVAAVLEAVDGERLKFLSSSATDAVHP</sequence>
<keyword evidence="3 5" id="KW-0238">DNA-binding</keyword>
<dbReference type="Pfam" id="PF03704">
    <property type="entry name" value="BTAD"/>
    <property type="match status" value="1"/>
</dbReference>
<dbReference type="InterPro" id="IPR036388">
    <property type="entry name" value="WH-like_DNA-bd_sf"/>
</dbReference>
<dbReference type="PANTHER" id="PTHR35807:SF1">
    <property type="entry name" value="TRANSCRIPTIONAL REGULATOR REDD"/>
    <property type="match status" value="1"/>
</dbReference>
<dbReference type="CDD" id="cd15831">
    <property type="entry name" value="BTAD"/>
    <property type="match status" value="1"/>
</dbReference>
<dbReference type="SUPFAM" id="SSF46894">
    <property type="entry name" value="C-terminal effector domain of the bipartite response regulators"/>
    <property type="match status" value="1"/>
</dbReference>
<dbReference type="InterPro" id="IPR016032">
    <property type="entry name" value="Sig_transdc_resp-reg_C-effctor"/>
</dbReference>
<dbReference type="SMART" id="SM00862">
    <property type="entry name" value="Trans_reg_C"/>
    <property type="match status" value="1"/>
</dbReference>
<evidence type="ECO:0000313" key="8">
    <source>
        <dbReference type="EMBL" id="NYJ07109.1"/>
    </source>
</evidence>
<feature type="region of interest" description="Disordered" evidence="6">
    <location>
        <begin position="258"/>
        <end position="280"/>
    </location>
</feature>